<dbReference type="PROSITE" id="PS50977">
    <property type="entry name" value="HTH_TETR_2"/>
    <property type="match status" value="1"/>
</dbReference>
<dbReference type="SUPFAM" id="SSF46689">
    <property type="entry name" value="Homeodomain-like"/>
    <property type="match status" value="1"/>
</dbReference>
<gene>
    <name evidence="7" type="ORF">F2P47_15385</name>
</gene>
<evidence type="ECO:0000259" key="6">
    <source>
        <dbReference type="PROSITE" id="PS50977"/>
    </source>
</evidence>
<evidence type="ECO:0000256" key="2">
    <source>
        <dbReference type="ARBA" id="ARBA00023125"/>
    </source>
</evidence>
<dbReference type="GO" id="GO:0000976">
    <property type="term" value="F:transcription cis-regulatory region binding"/>
    <property type="evidence" value="ECO:0007669"/>
    <property type="project" value="TreeGrafter"/>
</dbReference>
<keyword evidence="2 4" id="KW-0238">DNA-binding</keyword>
<feature type="region of interest" description="Disordered" evidence="5">
    <location>
        <begin position="1"/>
        <end position="27"/>
    </location>
</feature>
<dbReference type="EMBL" id="WESC01000016">
    <property type="protein sequence ID" value="KAB7738818.1"/>
    <property type="molecule type" value="Genomic_DNA"/>
</dbReference>
<feature type="domain" description="HTH tetR-type" evidence="6">
    <location>
        <begin position="30"/>
        <end position="90"/>
    </location>
</feature>
<protein>
    <submittedName>
        <fullName evidence="7">TetR family transcriptional regulator</fullName>
    </submittedName>
</protein>
<name>A0A6N6VF52_9HYPH</name>
<keyword evidence="1" id="KW-0805">Transcription regulation</keyword>
<reference evidence="7 8" key="1">
    <citation type="submission" date="2019-09" db="EMBL/GenBank/DDBJ databases">
        <title>Parvibaculum sedimenti sp. nov., isolated from sediment.</title>
        <authorList>
            <person name="Wang Y."/>
        </authorList>
    </citation>
    <scope>NUCLEOTIDE SEQUENCE [LARGE SCALE GENOMIC DNA]</scope>
    <source>
        <strain evidence="7 8">HXT-9</strain>
    </source>
</reference>
<comment type="caution">
    <text evidence="7">The sequence shown here is derived from an EMBL/GenBank/DDBJ whole genome shotgun (WGS) entry which is preliminary data.</text>
</comment>
<evidence type="ECO:0000256" key="1">
    <source>
        <dbReference type="ARBA" id="ARBA00023015"/>
    </source>
</evidence>
<dbReference type="RefSeq" id="WP_152217269.1">
    <property type="nucleotide sequence ID" value="NZ_JBAQYD010000161.1"/>
</dbReference>
<sequence length="231" mass="25955">MSTAEKTEILPTDIATETRQAPKRVRRSAEEARRLILDAAEKRLATQGPEGIRLQDIARDVGISHPAILHHFESREGLVRALIARTSAQFRDKMLGALQDRNGHQLEAGELIESVFEALSDRGTARLLSWMMLTDRLTEATSSRALMTEISNAIHSRRVKEAEKNAAPTPDREDTMFMAMLTANAAFGDAIIGRHLAEEAGLDHDGIIRFRRWFAQLLAEHAEHHDHQRKD</sequence>
<proteinExistence type="predicted"/>
<dbReference type="GO" id="GO:0003700">
    <property type="term" value="F:DNA-binding transcription factor activity"/>
    <property type="evidence" value="ECO:0007669"/>
    <property type="project" value="TreeGrafter"/>
</dbReference>
<accession>A0A6N6VF52</accession>
<organism evidence="7 8">
    <name type="scientific">Parvibaculum sedimenti</name>
    <dbReference type="NCBI Taxonomy" id="2608632"/>
    <lineage>
        <taxon>Bacteria</taxon>
        <taxon>Pseudomonadati</taxon>
        <taxon>Pseudomonadota</taxon>
        <taxon>Alphaproteobacteria</taxon>
        <taxon>Hyphomicrobiales</taxon>
        <taxon>Parvibaculaceae</taxon>
        <taxon>Parvibaculum</taxon>
    </lineage>
</organism>
<dbReference type="InterPro" id="IPR009057">
    <property type="entry name" value="Homeodomain-like_sf"/>
</dbReference>
<dbReference type="Proteomes" id="UP000468901">
    <property type="component" value="Unassembled WGS sequence"/>
</dbReference>
<evidence type="ECO:0000313" key="8">
    <source>
        <dbReference type="Proteomes" id="UP000468901"/>
    </source>
</evidence>
<keyword evidence="8" id="KW-1185">Reference proteome</keyword>
<evidence type="ECO:0000256" key="4">
    <source>
        <dbReference type="PROSITE-ProRule" id="PRU00335"/>
    </source>
</evidence>
<evidence type="ECO:0000256" key="3">
    <source>
        <dbReference type="ARBA" id="ARBA00023163"/>
    </source>
</evidence>
<dbReference type="AlphaFoldDB" id="A0A6N6VF52"/>
<evidence type="ECO:0000313" key="7">
    <source>
        <dbReference type="EMBL" id="KAB7738818.1"/>
    </source>
</evidence>
<dbReference type="InterPro" id="IPR050109">
    <property type="entry name" value="HTH-type_TetR-like_transc_reg"/>
</dbReference>
<dbReference type="PRINTS" id="PR00455">
    <property type="entry name" value="HTHTETR"/>
</dbReference>
<dbReference type="PANTHER" id="PTHR30055">
    <property type="entry name" value="HTH-TYPE TRANSCRIPTIONAL REGULATOR RUTR"/>
    <property type="match status" value="1"/>
</dbReference>
<dbReference type="InterPro" id="IPR001647">
    <property type="entry name" value="HTH_TetR"/>
</dbReference>
<evidence type="ECO:0000256" key="5">
    <source>
        <dbReference type="SAM" id="MobiDB-lite"/>
    </source>
</evidence>
<dbReference type="Pfam" id="PF00440">
    <property type="entry name" value="TetR_N"/>
    <property type="match status" value="1"/>
</dbReference>
<dbReference type="Gene3D" id="1.10.357.10">
    <property type="entry name" value="Tetracycline Repressor, domain 2"/>
    <property type="match status" value="1"/>
</dbReference>
<dbReference type="PANTHER" id="PTHR30055:SF234">
    <property type="entry name" value="HTH-TYPE TRANSCRIPTIONAL REGULATOR BETI"/>
    <property type="match status" value="1"/>
</dbReference>
<feature type="DNA-binding region" description="H-T-H motif" evidence="4">
    <location>
        <begin position="53"/>
        <end position="72"/>
    </location>
</feature>
<keyword evidence="3" id="KW-0804">Transcription</keyword>